<organism evidence="1 2">
    <name type="scientific">Vibrio scophthalmi LMG 19158</name>
    <dbReference type="NCBI Taxonomy" id="870967"/>
    <lineage>
        <taxon>Bacteria</taxon>
        <taxon>Pseudomonadati</taxon>
        <taxon>Pseudomonadota</taxon>
        <taxon>Gammaproteobacteria</taxon>
        <taxon>Vibrionales</taxon>
        <taxon>Vibrionaceae</taxon>
        <taxon>Vibrio</taxon>
    </lineage>
</organism>
<comment type="caution">
    <text evidence="1">The sequence shown here is derived from an EMBL/GenBank/DDBJ whole genome shotgun (WGS) entry which is preliminary data.</text>
</comment>
<sequence>KLERIKKPKAAGSYIIKAVGYAAKGANADQGLIKGNRYNIAKCSRAPAWETLASFEVGNMTAIIKELGYKLEQWKKPIKRQIGKLQAAKAQTIKAKSIAKNQNKPQDYQNRLYQRIIRLEKQAEKLNQTVKDRGVYVSSINRFCITFEGECSKQKVDDFMLWAAGARGWSLQCRDVDMSDIKNNADSFYHDEFYRFKDNQAYWKSVLNDPLQPNEVDDSEVNYWLSLTADYLEGRCQPMLN</sequence>
<proteinExistence type="predicted"/>
<evidence type="ECO:0000313" key="1">
    <source>
        <dbReference type="EMBL" id="EGU38634.1"/>
    </source>
</evidence>
<reference evidence="1 2" key="1">
    <citation type="journal article" date="2012" name="Int. J. Syst. Evol. Microbiol.">
        <title>Vibrio caribbeanicus sp. nov., isolated from the marine sponge Scleritoderma cyanea.</title>
        <authorList>
            <person name="Hoffmann M."/>
            <person name="Monday S.R."/>
            <person name="Allard M.W."/>
            <person name="Strain E.A."/>
            <person name="Whittaker P."/>
            <person name="Naum M."/>
            <person name="McCarthy P.J."/>
            <person name="Lopez J.V."/>
            <person name="Fischer M."/>
            <person name="Brown E.W."/>
        </authorList>
    </citation>
    <scope>NUCLEOTIDE SEQUENCE [LARGE SCALE GENOMIC DNA]</scope>
    <source>
        <strain evidence="1 2">LMG 19158</strain>
    </source>
</reference>
<evidence type="ECO:0000313" key="2">
    <source>
        <dbReference type="Proteomes" id="UP000004349"/>
    </source>
</evidence>
<dbReference type="eggNOG" id="ENOG502ZAGW">
    <property type="taxonomic scope" value="Bacteria"/>
</dbReference>
<protein>
    <submittedName>
        <fullName evidence="1">Uncharacterized protein</fullName>
    </submittedName>
</protein>
<accession>F9RLT4</accession>
<dbReference type="Proteomes" id="UP000004349">
    <property type="component" value="Unassembled WGS sequence"/>
</dbReference>
<dbReference type="EMBL" id="AFWE01000078">
    <property type="protein sequence ID" value="EGU38634.1"/>
    <property type="molecule type" value="Genomic_DNA"/>
</dbReference>
<name>F9RLT4_9VIBR</name>
<feature type="non-terminal residue" evidence="1">
    <location>
        <position position="1"/>
    </location>
</feature>
<dbReference type="AlphaFoldDB" id="F9RLT4"/>
<gene>
    <name evidence="1" type="ORF">VIS19158_02455</name>
</gene>